<keyword evidence="1" id="KW-1133">Transmembrane helix</keyword>
<organism evidence="2 3">
    <name type="scientific">Sphaerospermopsis reniformis</name>
    <dbReference type="NCBI Taxonomy" id="531300"/>
    <lineage>
        <taxon>Bacteria</taxon>
        <taxon>Bacillati</taxon>
        <taxon>Cyanobacteriota</taxon>
        <taxon>Cyanophyceae</taxon>
        <taxon>Nostocales</taxon>
        <taxon>Aphanizomenonaceae</taxon>
        <taxon>Sphaerospermopsis</taxon>
    </lineage>
</organism>
<sequence length="165" mass="19080">MTNSQIFSTSLNFQEEYPCPVCRIGKISAMPLMETMSCDFCHEIFTVNLESQQIKMPSRQPPLVWQWNGFKWNQAQLEGVELAWGYVLAAIAFVIFPTTLIGIGAYYLPPKPDVPLSWIPYVWTLLTFLSHSAIIVWIFIEVYQIPIRAYWRGITQWTNGIIRNS</sequence>
<feature type="transmembrane region" description="Helical" evidence="1">
    <location>
        <begin position="83"/>
        <end position="108"/>
    </location>
</feature>
<comment type="caution">
    <text evidence="2">The sequence shown here is derived from an EMBL/GenBank/DDBJ whole genome shotgun (WGS) entry which is preliminary data.</text>
</comment>
<protein>
    <submittedName>
        <fullName evidence="2">Uncharacterized protein</fullName>
    </submittedName>
</protein>
<keyword evidence="3" id="KW-1185">Reference proteome</keyword>
<proteinExistence type="predicted"/>
<dbReference type="AlphaFoldDB" id="A0A480A0T2"/>
<evidence type="ECO:0000313" key="2">
    <source>
        <dbReference type="EMBL" id="GCL37323.1"/>
    </source>
</evidence>
<evidence type="ECO:0000256" key="1">
    <source>
        <dbReference type="SAM" id="Phobius"/>
    </source>
</evidence>
<reference evidence="3" key="1">
    <citation type="submission" date="2019-02" db="EMBL/GenBank/DDBJ databases">
        <title>Draft genome sequence of Sphaerospermopsis reniformis NIES-1949.</title>
        <authorList>
            <person name="Yamaguchi H."/>
            <person name="Suzuki S."/>
            <person name="Kawachi M."/>
        </authorList>
    </citation>
    <scope>NUCLEOTIDE SEQUENCE [LARGE SCALE GENOMIC DNA]</scope>
    <source>
        <strain evidence="3">NIES-1949</strain>
    </source>
</reference>
<dbReference type="EMBL" id="BJCE01000072">
    <property type="protein sequence ID" value="GCL37323.1"/>
    <property type="molecule type" value="Genomic_DNA"/>
</dbReference>
<keyword evidence="1" id="KW-0472">Membrane</keyword>
<name>A0A480A0T2_9CYAN</name>
<evidence type="ECO:0000313" key="3">
    <source>
        <dbReference type="Proteomes" id="UP000300142"/>
    </source>
</evidence>
<accession>A0A480A0T2</accession>
<dbReference type="Proteomes" id="UP000300142">
    <property type="component" value="Unassembled WGS sequence"/>
</dbReference>
<keyword evidence="1" id="KW-0812">Transmembrane</keyword>
<dbReference type="RefSeq" id="WP_096565955.1">
    <property type="nucleotide sequence ID" value="NZ_BJCE01000072.1"/>
</dbReference>
<feature type="transmembrane region" description="Helical" evidence="1">
    <location>
        <begin position="120"/>
        <end position="140"/>
    </location>
</feature>
<gene>
    <name evidence="2" type="ORF">SR1949_24310</name>
</gene>